<sequence>MPPRGKKIDPAVQAQQFEDWQKTEEVANWNVLCQIKLTFAKLISTTSPDITDDKFAFLEGLHKQVDLMKVPHKSHSYEQLHLRTAFFPQVGLDYILKVDGLEFNLELNKECVDKARECRIAFVAVVDSLDTIKTAEATTYVQTRKDFIKKLTVFEKAYMVHLKIGHNYLYDSVLAVILSPMINAIDANMNLYYLENRAHEKRKWFKKSAPAFRLKACKIKFAEAMTELIKRLKEHGPLEKIPNILKSLSKLEINTASHEVLKYFVSPVKAAWRKLRSEMKILYKAGVNHYRQPIKKNKDLVRALKNMIDAESIAEDLLGDALKMDQLEFIYDVIMHVRRSSMEQALFEGDSGVIKDIIPQLATFKALQQMYQVREDIEKKQKEKREVGLELEAVKQDKDNSFFVWSQDKEVRYEGIKRLWVWDGYINEEDKPMWDHASDLVSQLNLMVQEDIMDYIISSRAPKKPGQGQRPTESRPPFVWNTQLMNNRYVDIEPPLYQEEEAKQEVQTGVKKIREYTKPMDCYRDGRVEEILEIIEKLAFGLKVTQGAIWDQLLEKVITAMKNETPTSGDEDISFEKDPEEGEEGREEEMKEEIRYED</sequence>
<dbReference type="Proteomes" id="UP001162131">
    <property type="component" value="Unassembled WGS sequence"/>
</dbReference>
<name>A0AAU9ID21_9CILI</name>
<evidence type="ECO:0000313" key="3">
    <source>
        <dbReference type="Proteomes" id="UP001162131"/>
    </source>
</evidence>
<dbReference type="AlphaFoldDB" id="A0AAU9ID21"/>
<reference evidence="2" key="1">
    <citation type="submission" date="2021-09" db="EMBL/GenBank/DDBJ databases">
        <authorList>
            <consortium name="AG Swart"/>
            <person name="Singh M."/>
            <person name="Singh A."/>
            <person name="Seah K."/>
            <person name="Emmerich C."/>
        </authorList>
    </citation>
    <scope>NUCLEOTIDE SEQUENCE</scope>
    <source>
        <strain evidence="2">ATCC30299</strain>
    </source>
</reference>
<comment type="caution">
    <text evidence="2">The sequence shown here is derived from an EMBL/GenBank/DDBJ whole genome shotgun (WGS) entry which is preliminary data.</text>
</comment>
<accession>A0AAU9ID21</accession>
<organism evidence="2 3">
    <name type="scientific">Blepharisma stoltei</name>
    <dbReference type="NCBI Taxonomy" id="1481888"/>
    <lineage>
        <taxon>Eukaryota</taxon>
        <taxon>Sar</taxon>
        <taxon>Alveolata</taxon>
        <taxon>Ciliophora</taxon>
        <taxon>Postciliodesmatophora</taxon>
        <taxon>Heterotrichea</taxon>
        <taxon>Heterotrichida</taxon>
        <taxon>Blepharismidae</taxon>
        <taxon>Blepharisma</taxon>
    </lineage>
</organism>
<gene>
    <name evidence="2" type="ORF">BSTOLATCC_MIC3577</name>
</gene>
<feature type="region of interest" description="Disordered" evidence="1">
    <location>
        <begin position="563"/>
        <end position="598"/>
    </location>
</feature>
<feature type="compositionally biased region" description="Basic and acidic residues" evidence="1">
    <location>
        <begin position="588"/>
        <end position="598"/>
    </location>
</feature>
<evidence type="ECO:0000313" key="2">
    <source>
        <dbReference type="EMBL" id="CAG9311286.1"/>
    </source>
</evidence>
<protein>
    <submittedName>
        <fullName evidence="2">Uncharacterized protein</fullName>
    </submittedName>
</protein>
<dbReference type="EMBL" id="CAJZBQ010000004">
    <property type="protein sequence ID" value="CAG9311286.1"/>
    <property type="molecule type" value="Genomic_DNA"/>
</dbReference>
<proteinExistence type="predicted"/>
<keyword evidence="3" id="KW-1185">Reference proteome</keyword>
<feature type="compositionally biased region" description="Acidic residues" evidence="1">
    <location>
        <begin position="569"/>
        <end position="587"/>
    </location>
</feature>
<evidence type="ECO:0000256" key="1">
    <source>
        <dbReference type="SAM" id="MobiDB-lite"/>
    </source>
</evidence>